<proteinExistence type="predicted"/>
<name>A0A0S4KHX8_BODSA</name>
<gene>
    <name evidence="2" type="ORF">BSAL_03920</name>
</gene>
<dbReference type="Pfam" id="PF14497">
    <property type="entry name" value="GST_C_3"/>
    <property type="match status" value="1"/>
</dbReference>
<keyword evidence="3" id="KW-1185">Reference proteome</keyword>
<feature type="domain" description="Glutathione S-transferase C-terminal" evidence="1">
    <location>
        <begin position="41"/>
        <end position="130"/>
    </location>
</feature>
<accession>A0A0S4KHX8</accession>
<dbReference type="VEuPathDB" id="TriTrypDB:BSAL_03920"/>
<evidence type="ECO:0000313" key="3">
    <source>
        <dbReference type="Proteomes" id="UP000051952"/>
    </source>
</evidence>
<dbReference type="AlphaFoldDB" id="A0A0S4KHX8"/>
<dbReference type="OrthoDB" id="414243at2759"/>
<sequence>MAELRSAAEHGKLQVHSQDSMQAGEVLAAVAAMRGLWEEWFNAFSETSKQRRAREIADHSFIQHAEYIEALLSCPSRMHTGPFVSETISFVDLYLFSVVDALRWIASTIHETLRMQTVPNLATLLDSVAAWQ</sequence>
<dbReference type="InterPro" id="IPR036282">
    <property type="entry name" value="Glutathione-S-Trfase_C_sf"/>
</dbReference>
<dbReference type="InterPro" id="IPR004046">
    <property type="entry name" value="GST_C"/>
</dbReference>
<protein>
    <recommendedName>
        <fullName evidence="1">Glutathione S-transferase C-terminal domain-containing protein</fullName>
    </recommendedName>
</protein>
<feature type="non-terminal residue" evidence="2">
    <location>
        <position position="132"/>
    </location>
</feature>
<dbReference type="SUPFAM" id="SSF47616">
    <property type="entry name" value="GST C-terminal domain-like"/>
    <property type="match status" value="1"/>
</dbReference>
<dbReference type="Proteomes" id="UP000051952">
    <property type="component" value="Unassembled WGS sequence"/>
</dbReference>
<evidence type="ECO:0000259" key="1">
    <source>
        <dbReference type="Pfam" id="PF14497"/>
    </source>
</evidence>
<reference evidence="3" key="1">
    <citation type="submission" date="2015-09" db="EMBL/GenBank/DDBJ databases">
        <authorList>
            <consortium name="Pathogen Informatics"/>
        </authorList>
    </citation>
    <scope>NUCLEOTIDE SEQUENCE [LARGE SCALE GENOMIC DNA]</scope>
    <source>
        <strain evidence="3">Lake Konstanz</strain>
    </source>
</reference>
<evidence type="ECO:0000313" key="2">
    <source>
        <dbReference type="EMBL" id="CUI13034.1"/>
    </source>
</evidence>
<organism evidence="2 3">
    <name type="scientific">Bodo saltans</name>
    <name type="common">Flagellated protozoan</name>
    <dbReference type="NCBI Taxonomy" id="75058"/>
    <lineage>
        <taxon>Eukaryota</taxon>
        <taxon>Discoba</taxon>
        <taxon>Euglenozoa</taxon>
        <taxon>Kinetoplastea</taxon>
        <taxon>Metakinetoplastina</taxon>
        <taxon>Eubodonida</taxon>
        <taxon>Bodonidae</taxon>
        <taxon>Bodo</taxon>
    </lineage>
</organism>
<dbReference type="Gene3D" id="1.20.1050.10">
    <property type="match status" value="1"/>
</dbReference>
<dbReference type="EMBL" id="CYKH01000326">
    <property type="protein sequence ID" value="CUI13034.1"/>
    <property type="molecule type" value="Genomic_DNA"/>
</dbReference>